<protein>
    <submittedName>
        <fullName evidence="1">Uncharacterized protein</fullName>
    </submittedName>
</protein>
<dbReference type="EMBL" id="SDIQ01000072">
    <property type="protein sequence ID" value="RXL14273.1"/>
    <property type="molecule type" value="Genomic_DNA"/>
</dbReference>
<dbReference type="AlphaFoldDB" id="A0A4Q1DIE7"/>
<organism evidence="1">
    <name type="scientific">Salmonella enterica</name>
    <name type="common">Salmonella choleraesuis</name>
    <dbReference type="NCBI Taxonomy" id="28901"/>
    <lineage>
        <taxon>Bacteria</taxon>
        <taxon>Pseudomonadati</taxon>
        <taxon>Pseudomonadota</taxon>
        <taxon>Gammaproteobacteria</taxon>
        <taxon>Enterobacterales</taxon>
        <taxon>Enterobacteriaceae</taxon>
        <taxon>Salmonella</taxon>
    </lineage>
</organism>
<dbReference type="Proteomes" id="UP000839536">
    <property type="component" value="Unassembled WGS sequence"/>
</dbReference>
<reference evidence="1" key="1">
    <citation type="submission" date="2019-01" db="EMBL/GenBank/DDBJ databases">
        <title>Whole genome sequencing of Salmonella enterica.</title>
        <authorList>
            <person name="Cao G."/>
        </authorList>
    </citation>
    <scope>NUCLEOTIDE SEQUENCE [LARGE SCALE GENOMIC DNA]</scope>
    <source>
        <strain evidence="1">CFSAN074594</strain>
    </source>
</reference>
<accession>A0A4Q1DIE7</accession>
<gene>
    <name evidence="1" type="ORF">EKD96_24725</name>
</gene>
<comment type="caution">
    <text evidence="1">The sequence shown here is derived from an EMBL/GenBank/DDBJ whole genome shotgun (WGS) entry which is preliminary data.</text>
</comment>
<sequence>MNNMHDYQARLADIAKRSKAVLSWTSAAQFKDGAFIADDTARAASIFEAATKDPIFEGVNESITGQIATAWASALADYSAKYKTLPRPEVLASCHQTLENCLLESARKDMDNTNKAMLESVSKDMMSISDGVMRLPLFLAMILPSQLGAATSDACTYIPVTRDQSDIYEIINVAGSSFGSYAAGDPLDMQSVGVYSQLRRRYVLVASADGSAKTFTFKMADHEGQEVPIRKGRTNIYVNRIKSSVDNGSGTLLHTFVNNAGKQITVTCSLNYNSGQINLSFSEAPDAGTEIAIEAEINIEAAPKLIPLINHEMAKYTLFPSQYVIAAEHTVQAAYEAQREFGIDMGSLQFRTLKDYLAHEQDMLRLRIMVWRTLHKEHFDIALPQTQTFDVWATIIKGKFQTVYRNIIERVKSSGSQGMFAGADAASFFKQLPPSYFQPAEDYTQTPYVHFIGTLFGNVKVFEVPVGVCENLSTEGMEFNSMDVLCYVRDENPGKAGFVTGDAVPAVPFQHPTSTALVNRTTLWGSAVNDMHPRNGAEYFTKVSLTMAKDGGINFLTGETIDAGKSA</sequence>
<proteinExistence type="predicted"/>
<name>A0A4Q1DIE7_SALER</name>
<evidence type="ECO:0000313" key="1">
    <source>
        <dbReference type="EMBL" id="RXL14273.1"/>
    </source>
</evidence>